<dbReference type="PROSITE" id="PS50005">
    <property type="entry name" value="TPR"/>
    <property type="match status" value="3"/>
</dbReference>
<dbReference type="SUPFAM" id="SSF48452">
    <property type="entry name" value="TPR-like"/>
    <property type="match status" value="2"/>
</dbReference>
<gene>
    <name evidence="5" type="ORF">HMPREF9449_01719</name>
</gene>
<dbReference type="PANTHER" id="PTHR44943:SF8">
    <property type="entry name" value="TPR REPEAT-CONTAINING PROTEIN MJ0263"/>
    <property type="match status" value="1"/>
</dbReference>
<dbReference type="Pfam" id="PF14559">
    <property type="entry name" value="TPR_19"/>
    <property type="match status" value="1"/>
</dbReference>
<name>H1DHI3_9BACT</name>
<dbReference type="EMBL" id="ADMC01000023">
    <property type="protein sequence ID" value="EHP47112.1"/>
    <property type="molecule type" value="Genomic_DNA"/>
</dbReference>
<keyword evidence="4" id="KW-0812">Transmembrane</keyword>
<feature type="transmembrane region" description="Helical" evidence="4">
    <location>
        <begin position="425"/>
        <end position="451"/>
    </location>
</feature>
<feature type="transmembrane region" description="Helical" evidence="4">
    <location>
        <begin position="579"/>
        <end position="600"/>
    </location>
</feature>
<dbReference type="GeneID" id="98069286"/>
<feature type="transmembrane region" description="Helical" evidence="4">
    <location>
        <begin position="209"/>
        <end position="229"/>
    </location>
</feature>
<dbReference type="eggNOG" id="COG0457">
    <property type="taxonomic scope" value="Bacteria"/>
</dbReference>
<comment type="caution">
    <text evidence="5">The sequence shown here is derived from an EMBL/GenBank/DDBJ whole genome shotgun (WGS) entry which is preliminary data.</text>
</comment>
<organism evidence="5 6">
    <name type="scientific">Odoribacter laneus YIT 12061</name>
    <dbReference type="NCBI Taxonomy" id="742817"/>
    <lineage>
        <taxon>Bacteria</taxon>
        <taxon>Pseudomonadati</taxon>
        <taxon>Bacteroidota</taxon>
        <taxon>Bacteroidia</taxon>
        <taxon>Bacteroidales</taxon>
        <taxon>Odoribacteraceae</taxon>
        <taxon>Odoribacter</taxon>
    </lineage>
</organism>
<keyword evidence="2 3" id="KW-0802">TPR repeat</keyword>
<dbReference type="InterPro" id="IPR011990">
    <property type="entry name" value="TPR-like_helical_dom_sf"/>
</dbReference>
<sequence>MSTKSIKEKILLLYDSPVKGREESKPGNYEWEVRSLPESVTQQEYIQLLHSTEAETVLLVKNGLFSWSTIADVVGNYLNEKHSHCVGYVNNSGKQRKGSGILNLWKADEKVIESPLFLGPKSFFLKTYAGQDLCAEPMKAVGYSLYKTAGIKFCPIKTKTDIGKNLLPPKENNRKLFWNYAFRIPFTYLFSGKFFKEFFQASGKAPREMTFRALLFLSVAFAFVFMPYISQDYGITGDEPVDSRHAAYVLDYFTKGDPAALHQPKTALHLYGISMQVMAAAICDVFHLDNYYEVRHVICALNGALGILFAGLLGWRLGGGVCGLLSVLLLFFTPRYFGHSMNNLKDIPFAVGYLMAVYYTIRLFDYYPFFRLRHMIGLILGIALALGTRSGGLILYPMLLMYGGLYYISVYGLKESYKIGKYRKPLGTILQVFIVVIVISYILAILLWPFALQKPLTNVLFSLQKFTNYSIGLRTIFDGEQMMSNMLPWKYAPKYLWIGMPLITVFGCIGVGIYMLVKRKAFTLPLYFVCFAFLFPLFWIIYKNSNLYGGIRHMLFVIPPMVILAAFFWTKLLEYRNKYLQIGVLIGMGGLLALPVIHFFRNHPNQYVYFNELAGGLKKCYGNYETDYYFNSLKASADWFKKNVPLAADRKTIIVTQFPDGVSYYFRKDTNVKVIYSRYYEKYSKNWDYALLGNVYVNRFQLQHGLYPPVENLYSPAVDGYPMSCVVKRPTKKDLQGFELEKENKISEALQAFEEYTAEEPGSEEVWARMSKLYYVDKQYEKALKSAEKALSLHPALNEALYMQAMSHIKQGNYPAALSATERMLAQNSVSVDAYYLKALVYFSMKNYQAAINDLNKLLNIRPNYPKALLLAADIMHINGDYRQAADLYNQAVKYIPDISALTHLADCLCRIKNYAQAEQIVRKVLKAEPNYLAILKVELRLRLMQRNYTEAARLLKRLEGIDTDAELYVLRALYMQTVNKPGNAMALLDKALQLEPENREALFYKKKGNSAWI</sequence>
<dbReference type="HOGENOM" id="CLU_297159_0_0_10"/>
<keyword evidence="4" id="KW-1133">Transmembrane helix</keyword>
<feature type="transmembrane region" description="Helical" evidence="4">
    <location>
        <begin position="268"/>
        <end position="287"/>
    </location>
</feature>
<dbReference type="PATRIC" id="fig|742817.3.peg.1836"/>
<feature type="transmembrane region" description="Helical" evidence="4">
    <location>
        <begin position="554"/>
        <end position="572"/>
    </location>
</feature>
<proteinExistence type="predicted"/>
<evidence type="ECO:0008006" key="7">
    <source>
        <dbReference type="Google" id="ProtNLM"/>
    </source>
</evidence>
<keyword evidence="4" id="KW-0472">Membrane</keyword>
<accession>H1DHI3</accession>
<feature type="transmembrane region" description="Helical" evidence="4">
    <location>
        <begin position="524"/>
        <end position="542"/>
    </location>
</feature>
<dbReference type="PANTHER" id="PTHR44943">
    <property type="entry name" value="CELLULOSE SYNTHASE OPERON PROTEIN C"/>
    <property type="match status" value="1"/>
</dbReference>
<dbReference type="InterPro" id="IPR019734">
    <property type="entry name" value="TPR_rpt"/>
</dbReference>
<keyword evidence="1" id="KW-0677">Repeat</keyword>
<reference evidence="5 6" key="1">
    <citation type="submission" date="2012-01" db="EMBL/GenBank/DDBJ databases">
        <title>The Genome Sequence of Odoribacter laneus YIT 12061.</title>
        <authorList>
            <consortium name="The Broad Institute Genome Sequencing Platform"/>
            <person name="Earl A."/>
            <person name="Ward D."/>
            <person name="Feldgarden M."/>
            <person name="Gevers D."/>
            <person name="Morotomi M."/>
            <person name="Young S.K."/>
            <person name="Zeng Q."/>
            <person name="Gargeya S."/>
            <person name="Fitzgerald M."/>
            <person name="Haas B."/>
            <person name="Abouelleil A."/>
            <person name="Alvarado L."/>
            <person name="Arachchi H.M."/>
            <person name="Berlin A."/>
            <person name="Chapman S.B."/>
            <person name="Gearin G."/>
            <person name="Goldberg J."/>
            <person name="Griggs A."/>
            <person name="Gujja S."/>
            <person name="Hansen M."/>
            <person name="Heiman D."/>
            <person name="Howarth C."/>
            <person name="Larimer J."/>
            <person name="Lui A."/>
            <person name="MacDonald P.J.P."/>
            <person name="McCowen C."/>
            <person name="Montmayeur A."/>
            <person name="Murphy C."/>
            <person name="Neiman D."/>
            <person name="Pearson M."/>
            <person name="Priest M."/>
            <person name="Roberts A."/>
            <person name="Saif S."/>
            <person name="Shea T."/>
            <person name="Sisk P."/>
            <person name="Stolte C."/>
            <person name="Sykes S."/>
            <person name="Wortman J."/>
            <person name="Nusbaum C."/>
            <person name="Birren B."/>
        </authorList>
    </citation>
    <scope>NUCLEOTIDE SEQUENCE [LARGE SCALE GENOMIC DNA]</scope>
    <source>
        <strain evidence="5 6">YIT 12061</strain>
    </source>
</reference>
<feature type="transmembrane region" description="Helical" evidence="4">
    <location>
        <begin position="299"/>
        <end position="332"/>
    </location>
</feature>
<evidence type="ECO:0000256" key="3">
    <source>
        <dbReference type="PROSITE-ProRule" id="PRU00339"/>
    </source>
</evidence>
<feature type="repeat" description="TPR" evidence="3">
    <location>
        <begin position="966"/>
        <end position="999"/>
    </location>
</feature>
<dbReference type="AlphaFoldDB" id="H1DHI3"/>
<feature type="transmembrane region" description="Helical" evidence="4">
    <location>
        <begin position="371"/>
        <end position="388"/>
    </location>
</feature>
<feature type="repeat" description="TPR" evidence="3">
    <location>
        <begin position="764"/>
        <end position="797"/>
    </location>
</feature>
<evidence type="ECO:0000256" key="1">
    <source>
        <dbReference type="ARBA" id="ARBA00022737"/>
    </source>
</evidence>
<dbReference type="SMART" id="SM00028">
    <property type="entry name" value="TPR"/>
    <property type="match status" value="6"/>
</dbReference>
<dbReference type="STRING" id="742817.HMPREF9449_01719"/>
<evidence type="ECO:0000256" key="2">
    <source>
        <dbReference type="ARBA" id="ARBA00022803"/>
    </source>
</evidence>
<keyword evidence="6" id="KW-1185">Reference proteome</keyword>
<feature type="repeat" description="TPR" evidence="3">
    <location>
        <begin position="832"/>
        <end position="865"/>
    </location>
</feature>
<dbReference type="RefSeq" id="WP_009136867.1">
    <property type="nucleotide sequence ID" value="NZ_JH594596.1"/>
</dbReference>
<dbReference type="eggNOG" id="COG1287">
    <property type="taxonomic scope" value="Bacteria"/>
</dbReference>
<dbReference type="InterPro" id="IPR051685">
    <property type="entry name" value="Ycf3/AcsC/BcsC/TPR_MFPF"/>
</dbReference>
<dbReference type="Proteomes" id="UP000004892">
    <property type="component" value="Unassembled WGS sequence"/>
</dbReference>
<evidence type="ECO:0000313" key="6">
    <source>
        <dbReference type="Proteomes" id="UP000004892"/>
    </source>
</evidence>
<dbReference type="Pfam" id="PF12895">
    <property type="entry name" value="ANAPC3"/>
    <property type="match status" value="1"/>
</dbReference>
<dbReference type="Gene3D" id="1.25.40.10">
    <property type="entry name" value="Tetratricopeptide repeat domain"/>
    <property type="match status" value="2"/>
</dbReference>
<evidence type="ECO:0000313" key="5">
    <source>
        <dbReference type="EMBL" id="EHP47112.1"/>
    </source>
</evidence>
<feature type="transmembrane region" description="Helical" evidence="4">
    <location>
        <begin position="394"/>
        <end position="413"/>
    </location>
</feature>
<feature type="transmembrane region" description="Helical" evidence="4">
    <location>
        <begin position="495"/>
        <end position="517"/>
    </location>
</feature>
<evidence type="ECO:0000256" key="4">
    <source>
        <dbReference type="SAM" id="Phobius"/>
    </source>
</evidence>
<protein>
    <recommendedName>
        <fullName evidence="7">Glycosyltransferase RgtA/B/C/D-like domain-containing protein</fullName>
    </recommendedName>
</protein>
<feature type="transmembrane region" description="Helical" evidence="4">
    <location>
        <begin position="347"/>
        <end position="364"/>
    </location>
</feature>